<reference evidence="1 2" key="2">
    <citation type="submission" date="2009-02" db="EMBL/GenBank/DDBJ databases">
        <title>Draft genome sequence of Blautia hydrogenotrophica DSM 10507 (Ruminococcus hydrogenotrophicus DSM 10507).</title>
        <authorList>
            <person name="Sudarsanam P."/>
            <person name="Ley R."/>
            <person name="Guruge J."/>
            <person name="Turnbaugh P.J."/>
            <person name="Mahowald M."/>
            <person name="Liep D."/>
            <person name="Gordon J."/>
        </authorList>
    </citation>
    <scope>NUCLEOTIDE SEQUENCE [LARGE SCALE GENOMIC DNA]</scope>
    <source>
        <strain evidence="2">DSM 10507 / JCM 14656 / S5a33</strain>
    </source>
</reference>
<comment type="caution">
    <text evidence="1">The sequence shown here is derived from an EMBL/GenBank/DDBJ whole genome shotgun (WGS) entry which is preliminary data.</text>
</comment>
<organism evidence="1 2">
    <name type="scientific">Blautia hydrogenotrophica (strain DSM 10507 / JCM 14656 / S5a33)</name>
    <name type="common">Ruminococcus hydrogenotrophicus</name>
    <dbReference type="NCBI Taxonomy" id="476272"/>
    <lineage>
        <taxon>Bacteria</taxon>
        <taxon>Bacillati</taxon>
        <taxon>Bacillota</taxon>
        <taxon>Clostridia</taxon>
        <taxon>Lachnospirales</taxon>
        <taxon>Lachnospiraceae</taxon>
        <taxon>Blautia</taxon>
    </lineage>
</organism>
<accession>C0CMM8</accession>
<dbReference type="PATRIC" id="fig|476272.21.peg.1543"/>
<gene>
    <name evidence="1" type="ORF">RUMHYD_02113</name>
</gene>
<evidence type="ECO:0000313" key="1">
    <source>
        <dbReference type="EMBL" id="EEG48993.1"/>
    </source>
</evidence>
<sequence length="44" mass="5168">MENIQKIYEEVIKRLGRPVTGALELFLQSMRIKKMQESNSPTFL</sequence>
<dbReference type="AlphaFoldDB" id="C0CMM8"/>
<dbReference type="HOGENOM" id="CLU_3213085_0_0_9"/>
<reference evidence="1 2" key="1">
    <citation type="submission" date="2009-01" db="EMBL/GenBank/DDBJ databases">
        <authorList>
            <person name="Fulton L."/>
            <person name="Clifton S."/>
            <person name="Fulton B."/>
            <person name="Xu J."/>
            <person name="Minx P."/>
            <person name="Pepin K.H."/>
            <person name="Johnson M."/>
            <person name="Bhonagiri V."/>
            <person name="Nash W.E."/>
            <person name="Mardis E.R."/>
            <person name="Wilson R.K."/>
        </authorList>
    </citation>
    <scope>NUCLEOTIDE SEQUENCE [LARGE SCALE GENOMIC DNA]</scope>
    <source>
        <strain evidence="2">DSM 10507 / JCM 14656 / S5a33</strain>
    </source>
</reference>
<proteinExistence type="predicted"/>
<dbReference type="EMBL" id="ACBZ01000111">
    <property type="protein sequence ID" value="EEG48993.1"/>
    <property type="molecule type" value="Genomic_DNA"/>
</dbReference>
<protein>
    <submittedName>
        <fullName evidence="1">Uncharacterized protein</fullName>
    </submittedName>
</protein>
<evidence type="ECO:0000313" key="2">
    <source>
        <dbReference type="Proteomes" id="UP000003100"/>
    </source>
</evidence>
<dbReference type="Proteomes" id="UP000003100">
    <property type="component" value="Unassembled WGS sequence"/>
</dbReference>
<keyword evidence="2" id="KW-1185">Reference proteome</keyword>
<name>C0CMM8_BLAHS</name>